<protein>
    <submittedName>
        <fullName evidence="1">Uncharacterized protein</fullName>
    </submittedName>
</protein>
<dbReference type="OrthoDB" id="4987401at2759"/>
<dbReference type="AlphaFoldDB" id="A0A8H5JRM4"/>
<dbReference type="EMBL" id="JAAOAQ010000263">
    <property type="protein sequence ID" value="KAF5558875.1"/>
    <property type="molecule type" value="Genomic_DNA"/>
</dbReference>
<sequence>MLPPPPRLIQLEVHFMPLQTVSQVPKTGAFAKACGTELCKQVYDPNTGLLTFTLFYTVISPMSSPRASKEFLWGVLKKMGVFDGWYYYRIFVVDECLVTHEQFLL</sequence>
<gene>
    <name evidence="1" type="ORF">FPHYL_7216</name>
</gene>
<evidence type="ECO:0000313" key="1">
    <source>
        <dbReference type="EMBL" id="KAF5558875.1"/>
    </source>
</evidence>
<organism evidence="1 2">
    <name type="scientific">Fusarium phyllophilum</name>
    <dbReference type="NCBI Taxonomy" id="47803"/>
    <lineage>
        <taxon>Eukaryota</taxon>
        <taxon>Fungi</taxon>
        <taxon>Dikarya</taxon>
        <taxon>Ascomycota</taxon>
        <taxon>Pezizomycotina</taxon>
        <taxon>Sordariomycetes</taxon>
        <taxon>Hypocreomycetidae</taxon>
        <taxon>Hypocreales</taxon>
        <taxon>Nectriaceae</taxon>
        <taxon>Fusarium</taxon>
        <taxon>Fusarium fujikuroi species complex</taxon>
    </lineage>
</organism>
<name>A0A8H5JRM4_9HYPO</name>
<accession>A0A8H5JRM4</accession>
<keyword evidence="2" id="KW-1185">Reference proteome</keyword>
<evidence type="ECO:0000313" key="2">
    <source>
        <dbReference type="Proteomes" id="UP000582016"/>
    </source>
</evidence>
<comment type="caution">
    <text evidence="1">The sequence shown here is derived from an EMBL/GenBank/DDBJ whole genome shotgun (WGS) entry which is preliminary data.</text>
</comment>
<proteinExistence type="predicted"/>
<reference evidence="1 2" key="1">
    <citation type="submission" date="2020-05" db="EMBL/GenBank/DDBJ databases">
        <title>Identification and distribution of gene clusters putatively required for synthesis of sphingolipid metabolism inhibitors in phylogenetically diverse species of the filamentous fungus Fusarium.</title>
        <authorList>
            <person name="Kim H.-S."/>
            <person name="Busman M."/>
            <person name="Brown D.W."/>
            <person name="Divon H."/>
            <person name="Uhlig S."/>
            <person name="Proctor R.H."/>
        </authorList>
    </citation>
    <scope>NUCLEOTIDE SEQUENCE [LARGE SCALE GENOMIC DNA]</scope>
    <source>
        <strain evidence="1 2">NRRL 13617</strain>
    </source>
</reference>
<dbReference type="Proteomes" id="UP000582016">
    <property type="component" value="Unassembled WGS sequence"/>
</dbReference>